<comment type="miscellaneous">
    <text evidence="13">The active site is a redox-active disulfide bond.</text>
</comment>
<keyword evidence="11 13" id="KW-0676">Redox-active center</keyword>
<evidence type="ECO:0000256" key="9">
    <source>
        <dbReference type="ARBA" id="ARBA00023027"/>
    </source>
</evidence>
<keyword evidence="10" id="KW-1015">Disulfide bond</keyword>
<proteinExistence type="inferred from homology"/>
<dbReference type="PRINTS" id="PR00368">
    <property type="entry name" value="FADPNR"/>
</dbReference>
<dbReference type="InterPro" id="IPR004099">
    <property type="entry name" value="Pyr_nucl-diS_OxRdtase_dimer"/>
</dbReference>
<comment type="subcellular location">
    <subcellularLocation>
        <location evidence="1">Cytoplasm</location>
    </subcellularLocation>
</comment>
<dbReference type="Pfam" id="PF02852">
    <property type="entry name" value="Pyr_redox_dim"/>
    <property type="match status" value="1"/>
</dbReference>
<dbReference type="RefSeq" id="WP_379485968.1">
    <property type="nucleotide sequence ID" value="NZ_JBHLWK010000006.1"/>
</dbReference>
<evidence type="ECO:0000256" key="13">
    <source>
        <dbReference type="RuleBase" id="RU003692"/>
    </source>
</evidence>
<comment type="caution">
    <text evidence="16">The sequence shown here is derived from an EMBL/GenBank/DDBJ whole genome shotgun (WGS) entry which is preliminary data.</text>
</comment>
<dbReference type="InterPro" id="IPR001100">
    <property type="entry name" value="Pyr_nuc-diS_OxRdtase"/>
</dbReference>
<dbReference type="SUPFAM" id="SSF51905">
    <property type="entry name" value="FAD/NAD(P)-binding domain"/>
    <property type="match status" value="1"/>
</dbReference>
<dbReference type="Proteomes" id="UP001589798">
    <property type="component" value="Unassembled WGS sequence"/>
</dbReference>
<reference evidence="16 17" key="1">
    <citation type="submission" date="2024-09" db="EMBL/GenBank/DDBJ databases">
        <authorList>
            <person name="Sun Q."/>
            <person name="Mori K."/>
        </authorList>
    </citation>
    <scope>NUCLEOTIDE SEQUENCE [LARGE SCALE GENOMIC DNA]</scope>
    <source>
        <strain evidence="16 17">CCM 7706</strain>
    </source>
</reference>
<evidence type="ECO:0000256" key="5">
    <source>
        <dbReference type="ARBA" id="ARBA00022490"/>
    </source>
</evidence>
<dbReference type="Pfam" id="PF07992">
    <property type="entry name" value="Pyr_redox_2"/>
    <property type="match status" value="1"/>
</dbReference>
<protein>
    <recommendedName>
        <fullName evidence="4 13">Dihydrolipoyl dehydrogenase</fullName>
        <ecNumber evidence="3 13">1.8.1.4</ecNumber>
    </recommendedName>
</protein>
<evidence type="ECO:0000256" key="7">
    <source>
        <dbReference type="ARBA" id="ARBA00022827"/>
    </source>
</evidence>
<sequence length="471" mass="50386">MADSYDVIVLGSGPGGYVAAIRSAQLGLKTAIVERELLGGICLNWGCIPTKALLRSAEVMHHMKHAKDYGLAAENITADLDAIVKRSRGVAKQLNQGVTHLMKKNKIAVHMGTGKLVAPGKLEVTGEKGTETLEAKHIIIATGARARELPKAKSDGNRIWTYRHAMTPKEMPSKLLVLGSGAIGIEFASFYNDMGVDVTVVEMMDRIVPVEDKDVSAFLEKALTKQGIKILTGAKAGDVVASDKGVSVKITPKGGSEETQEFSHVIVAIGIVPNVENIGLEDLNIEPDEKFFIKVDDYGRTNVPGVWAIGDCVKGPWLAHKASHEGVTTAESIAKELGNKEVHPHPLDRNNIPGCTYCHPQIASVGMTEAKAKEAGYEVKAGTFPFIGNGKAIALGEPEGFVKTVFDAKTGELLGAHMIGAEVTEMIQGYVVGKTLETTEAELMNTVFPHPTISETMHEATLAAYGRAIHI</sequence>
<dbReference type="Gene3D" id="3.30.390.30">
    <property type="match status" value="1"/>
</dbReference>
<keyword evidence="8 13" id="KW-0560">Oxidoreductase</keyword>
<evidence type="ECO:0000256" key="2">
    <source>
        <dbReference type="ARBA" id="ARBA00007532"/>
    </source>
</evidence>
<dbReference type="PROSITE" id="PS00076">
    <property type="entry name" value="PYRIDINE_REDOX_1"/>
    <property type="match status" value="1"/>
</dbReference>
<keyword evidence="5" id="KW-0963">Cytoplasm</keyword>
<comment type="cofactor">
    <cofactor evidence="13">
        <name>FAD</name>
        <dbReference type="ChEBI" id="CHEBI:57692"/>
    </cofactor>
    <text evidence="13">Binds 1 FAD per subunit.</text>
</comment>
<dbReference type="InterPro" id="IPR016156">
    <property type="entry name" value="FAD/NAD-linked_Rdtase_dimer_sf"/>
</dbReference>
<evidence type="ECO:0000313" key="17">
    <source>
        <dbReference type="Proteomes" id="UP001589798"/>
    </source>
</evidence>
<dbReference type="Gene3D" id="3.50.50.60">
    <property type="entry name" value="FAD/NAD(P)-binding domain"/>
    <property type="match status" value="2"/>
</dbReference>
<dbReference type="PANTHER" id="PTHR22912">
    <property type="entry name" value="DISULFIDE OXIDOREDUCTASE"/>
    <property type="match status" value="1"/>
</dbReference>
<dbReference type="SUPFAM" id="SSF55424">
    <property type="entry name" value="FAD/NAD-linked reductases, dimerisation (C-terminal) domain"/>
    <property type="match status" value="1"/>
</dbReference>
<gene>
    <name evidence="16" type="primary">lpdA</name>
    <name evidence="16" type="ORF">ACFFJC_02335</name>
</gene>
<evidence type="ECO:0000256" key="1">
    <source>
        <dbReference type="ARBA" id="ARBA00004496"/>
    </source>
</evidence>
<evidence type="ECO:0000256" key="10">
    <source>
        <dbReference type="ARBA" id="ARBA00023157"/>
    </source>
</evidence>
<accession>A0ABV6CQT9</accession>
<evidence type="ECO:0000259" key="14">
    <source>
        <dbReference type="Pfam" id="PF02852"/>
    </source>
</evidence>
<name>A0ABV6CQT9_9SPHN</name>
<keyword evidence="7 13" id="KW-0274">FAD</keyword>
<evidence type="ECO:0000256" key="12">
    <source>
        <dbReference type="ARBA" id="ARBA00049187"/>
    </source>
</evidence>
<dbReference type="PRINTS" id="PR00411">
    <property type="entry name" value="PNDRDTASEI"/>
</dbReference>
<dbReference type="InterPro" id="IPR036188">
    <property type="entry name" value="FAD/NAD-bd_sf"/>
</dbReference>
<feature type="domain" description="FAD/NAD(P)-binding" evidence="15">
    <location>
        <begin position="5"/>
        <end position="326"/>
    </location>
</feature>
<evidence type="ECO:0000256" key="6">
    <source>
        <dbReference type="ARBA" id="ARBA00022630"/>
    </source>
</evidence>
<dbReference type="PANTHER" id="PTHR22912:SF217">
    <property type="entry name" value="DIHYDROLIPOYL DEHYDROGENASE"/>
    <property type="match status" value="1"/>
</dbReference>
<evidence type="ECO:0000259" key="15">
    <source>
        <dbReference type="Pfam" id="PF07992"/>
    </source>
</evidence>
<dbReference type="PIRSF" id="PIRSF000350">
    <property type="entry name" value="Mercury_reductase_MerA"/>
    <property type="match status" value="1"/>
</dbReference>
<dbReference type="EC" id="1.8.1.4" evidence="3 13"/>
<evidence type="ECO:0000313" key="16">
    <source>
        <dbReference type="EMBL" id="MFC0203103.1"/>
    </source>
</evidence>
<dbReference type="InterPro" id="IPR006258">
    <property type="entry name" value="Lipoamide_DH"/>
</dbReference>
<feature type="domain" description="Pyridine nucleotide-disulphide oxidoreductase dimerisation" evidence="14">
    <location>
        <begin position="352"/>
        <end position="460"/>
    </location>
</feature>
<evidence type="ECO:0000256" key="3">
    <source>
        <dbReference type="ARBA" id="ARBA00012608"/>
    </source>
</evidence>
<evidence type="ECO:0000256" key="11">
    <source>
        <dbReference type="ARBA" id="ARBA00023284"/>
    </source>
</evidence>
<comment type="catalytic activity">
    <reaction evidence="12 13">
        <text>N(6)-[(R)-dihydrolipoyl]-L-lysyl-[protein] + NAD(+) = N(6)-[(R)-lipoyl]-L-lysyl-[protein] + NADH + H(+)</text>
        <dbReference type="Rhea" id="RHEA:15045"/>
        <dbReference type="Rhea" id="RHEA-COMP:10474"/>
        <dbReference type="Rhea" id="RHEA-COMP:10475"/>
        <dbReference type="ChEBI" id="CHEBI:15378"/>
        <dbReference type="ChEBI" id="CHEBI:57540"/>
        <dbReference type="ChEBI" id="CHEBI:57945"/>
        <dbReference type="ChEBI" id="CHEBI:83099"/>
        <dbReference type="ChEBI" id="CHEBI:83100"/>
        <dbReference type="EC" id="1.8.1.4"/>
    </reaction>
</comment>
<dbReference type="GO" id="GO:0004148">
    <property type="term" value="F:dihydrolipoyl dehydrogenase (NADH) activity"/>
    <property type="evidence" value="ECO:0007669"/>
    <property type="project" value="UniProtKB-EC"/>
</dbReference>
<dbReference type="InterPro" id="IPR050151">
    <property type="entry name" value="Class-I_Pyr_Nuc-Dis_Oxidored"/>
</dbReference>
<dbReference type="InterPro" id="IPR012999">
    <property type="entry name" value="Pyr_OxRdtase_I_AS"/>
</dbReference>
<keyword evidence="17" id="KW-1185">Reference proteome</keyword>
<dbReference type="NCBIfam" id="TIGR01350">
    <property type="entry name" value="lipoamide_DH"/>
    <property type="match status" value="1"/>
</dbReference>
<organism evidence="16 17">
    <name type="scientific">Novosphingobium soli</name>
    <dbReference type="NCBI Taxonomy" id="574956"/>
    <lineage>
        <taxon>Bacteria</taxon>
        <taxon>Pseudomonadati</taxon>
        <taxon>Pseudomonadota</taxon>
        <taxon>Alphaproteobacteria</taxon>
        <taxon>Sphingomonadales</taxon>
        <taxon>Sphingomonadaceae</taxon>
        <taxon>Novosphingobium</taxon>
    </lineage>
</organism>
<dbReference type="EMBL" id="JBHLWK010000006">
    <property type="protein sequence ID" value="MFC0203103.1"/>
    <property type="molecule type" value="Genomic_DNA"/>
</dbReference>
<comment type="similarity">
    <text evidence="2 13">Belongs to the class-I pyridine nucleotide-disulfide oxidoreductase family.</text>
</comment>
<evidence type="ECO:0000256" key="4">
    <source>
        <dbReference type="ARBA" id="ARBA00016961"/>
    </source>
</evidence>
<evidence type="ECO:0000256" key="8">
    <source>
        <dbReference type="ARBA" id="ARBA00023002"/>
    </source>
</evidence>
<dbReference type="InterPro" id="IPR023753">
    <property type="entry name" value="FAD/NAD-binding_dom"/>
</dbReference>
<keyword evidence="9 13" id="KW-0520">NAD</keyword>
<keyword evidence="6 13" id="KW-0285">Flavoprotein</keyword>